<dbReference type="Proteomes" id="UP000535511">
    <property type="component" value="Unassembled WGS sequence"/>
</dbReference>
<feature type="transmembrane region" description="Helical" evidence="1">
    <location>
        <begin position="7"/>
        <end position="27"/>
    </location>
</feature>
<reference evidence="2 3" key="1">
    <citation type="submission" date="2020-07" db="EMBL/GenBank/DDBJ databases">
        <title>Sequencing the genomes of 1000 actinobacteria strains.</title>
        <authorList>
            <person name="Klenk H.-P."/>
        </authorList>
    </citation>
    <scope>NUCLEOTIDE SEQUENCE [LARGE SCALE GENOMIC DNA]</scope>
    <source>
        <strain evidence="2 3">DSM 21350</strain>
    </source>
</reference>
<evidence type="ECO:0000313" key="3">
    <source>
        <dbReference type="Proteomes" id="UP000535511"/>
    </source>
</evidence>
<dbReference type="EMBL" id="JACCBG010000001">
    <property type="protein sequence ID" value="NYD43205.1"/>
    <property type="molecule type" value="Genomic_DNA"/>
</dbReference>
<dbReference type="AlphaFoldDB" id="A0A7Y9E956"/>
<protein>
    <submittedName>
        <fullName evidence="2">Uncharacterized protein</fullName>
    </submittedName>
</protein>
<keyword evidence="1" id="KW-1133">Transmembrane helix</keyword>
<keyword evidence="1" id="KW-0472">Membrane</keyword>
<evidence type="ECO:0000256" key="1">
    <source>
        <dbReference type="SAM" id="Phobius"/>
    </source>
</evidence>
<sequence length="103" mass="10840">MAGWGWLALLAIPGWLLWITGVGYSVVKTCVEGTDTGVPANTPAEKQVCHDQAPAALAPFRGVRFGTDALTGEFVVGGLIAAVLFAVVVVLLARRAGRRRVHT</sequence>
<accession>A0A7Y9E956</accession>
<keyword evidence="3" id="KW-1185">Reference proteome</keyword>
<name>A0A7Y9E956_9ACTN</name>
<comment type="caution">
    <text evidence="2">The sequence shown here is derived from an EMBL/GenBank/DDBJ whole genome shotgun (WGS) entry which is preliminary data.</text>
</comment>
<gene>
    <name evidence="2" type="ORF">BJZ21_003288</name>
</gene>
<evidence type="ECO:0000313" key="2">
    <source>
        <dbReference type="EMBL" id="NYD43205.1"/>
    </source>
</evidence>
<proteinExistence type="predicted"/>
<organism evidence="2 3">
    <name type="scientific">Nocardioides panaciterrulae</name>
    <dbReference type="NCBI Taxonomy" id="661492"/>
    <lineage>
        <taxon>Bacteria</taxon>
        <taxon>Bacillati</taxon>
        <taxon>Actinomycetota</taxon>
        <taxon>Actinomycetes</taxon>
        <taxon>Propionibacteriales</taxon>
        <taxon>Nocardioidaceae</taxon>
        <taxon>Nocardioides</taxon>
    </lineage>
</organism>
<dbReference type="RefSeq" id="WP_179664752.1">
    <property type="nucleotide sequence ID" value="NZ_JACCBG010000001.1"/>
</dbReference>
<keyword evidence="1" id="KW-0812">Transmembrane</keyword>
<feature type="transmembrane region" description="Helical" evidence="1">
    <location>
        <begin position="74"/>
        <end position="93"/>
    </location>
</feature>